<dbReference type="PANTHER" id="PTHR39430">
    <property type="entry name" value="MEMBRANE-ASSOCIATED PROTEASE-RELATED"/>
    <property type="match status" value="1"/>
</dbReference>
<keyword evidence="3" id="KW-0378">Hydrolase</keyword>
<reference evidence="3" key="2">
    <citation type="submission" date="2020-08" db="EMBL/GenBank/DDBJ databases">
        <authorList>
            <person name="Chen M."/>
            <person name="Teng W."/>
            <person name="Zhao L."/>
            <person name="Hu C."/>
            <person name="Zhou Y."/>
            <person name="Han B."/>
            <person name="Song L."/>
            <person name="Shu W."/>
        </authorList>
    </citation>
    <scope>NUCLEOTIDE SEQUENCE</scope>
    <source>
        <strain evidence="3">FACHB-1375</strain>
    </source>
</reference>
<dbReference type="Pfam" id="PF02517">
    <property type="entry name" value="Rce1-like"/>
    <property type="match status" value="1"/>
</dbReference>
<feature type="transmembrane region" description="Helical" evidence="1">
    <location>
        <begin position="200"/>
        <end position="222"/>
    </location>
</feature>
<name>A0A926VNB3_9CYAN</name>
<evidence type="ECO:0000313" key="4">
    <source>
        <dbReference type="Proteomes" id="UP000641646"/>
    </source>
</evidence>
<dbReference type="EMBL" id="JACJPW010000197">
    <property type="protein sequence ID" value="MBD2186363.1"/>
    <property type="molecule type" value="Genomic_DNA"/>
</dbReference>
<reference evidence="3" key="1">
    <citation type="journal article" date="2015" name="ISME J.">
        <title>Draft Genome Sequence of Streptomyces incarnatus NRRL8089, which Produces the Nucleoside Antibiotic Sinefungin.</title>
        <authorList>
            <person name="Oshima K."/>
            <person name="Hattori M."/>
            <person name="Shimizu H."/>
            <person name="Fukuda K."/>
            <person name="Nemoto M."/>
            <person name="Inagaki K."/>
            <person name="Tamura T."/>
        </authorList>
    </citation>
    <scope>NUCLEOTIDE SEQUENCE</scope>
    <source>
        <strain evidence="3">FACHB-1375</strain>
    </source>
</reference>
<dbReference type="AlphaFoldDB" id="A0A926VNB3"/>
<keyword evidence="1" id="KW-0472">Membrane</keyword>
<keyword evidence="1" id="KW-1133">Transmembrane helix</keyword>
<gene>
    <name evidence="3" type="ORF">H6G03_35810</name>
</gene>
<feature type="transmembrane region" description="Helical" evidence="1">
    <location>
        <begin position="98"/>
        <end position="122"/>
    </location>
</feature>
<feature type="transmembrane region" description="Helical" evidence="1">
    <location>
        <begin position="20"/>
        <end position="48"/>
    </location>
</feature>
<comment type="caution">
    <text evidence="3">The sequence shown here is derived from an EMBL/GenBank/DDBJ whole genome shotgun (WGS) entry which is preliminary data.</text>
</comment>
<feature type="transmembrane region" description="Helical" evidence="1">
    <location>
        <begin position="134"/>
        <end position="150"/>
    </location>
</feature>
<keyword evidence="3" id="KW-0645">Protease</keyword>
<feature type="transmembrane region" description="Helical" evidence="1">
    <location>
        <begin position="60"/>
        <end position="78"/>
    </location>
</feature>
<dbReference type="GO" id="GO:0080120">
    <property type="term" value="P:CAAX-box protein maturation"/>
    <property type="evidence" value="ECO:0007669"/>
    <property type="project" value="UniProtKB-ARBA"/>
</dbReference>
<sequence>MNLFERRVGAMLLFVAEAPALLRAIAFLLVWVICWLPIAIPIAIALKWHPPKPLEAKQKLPLLASLYLIAPLLLWGIAGVEGVSFSNYGITLNPRILFSMGLGLAGGAIGIAILFAIQWALGWVDWQIEKDTKLLQILLTTLLIGLWVSGTEELIFRGFLLNELQQDYSIWIAAIISSSIFALLHLVWEIRETLPQLPGLWLMGMVLVSARLVDNGSLGLAWGLHAGWIWGIATIDTAKLVKYTDKVSPWITGFWEKPLAGVMGILCLLATGLVLMRI</sequence>
<proteinExistence type="predicted"/>
<protein>
    <submittedName>
        <fullName evidence="3">CPBP family intramembrane metalloprotease</fullName>
    </submittedName>
</protein>
<evidence type="ECO:0000256" key="1">
    <source>
        <dbReference type="SAM" id="Phobius"/>
    </source>
</evidence>
<dbReference type="GO" id="GO:0008237">
    <property type="term" value="F:metallopeptidase activity"/>
    <property type="evidence" value="ECO:0007669"/>
    <property type="project" value="UniProtKB-KW"/>
</dbReference>
<keyword evidence="4" id="KW-1185">Reference proteome</keyword>
<dbReference type="Proteomes" id="UP000641646">
    <property type="component" value="Unassembled WGS sequence"/>
</dbReference>
<dbReference type="GO" id="GO:0004175">
    <property type="term" value="F:endopeptidase activity"/>
    <property type="evidence" value="ECO:0007669"/>
    <property type="project" value="UniProtKB-ARBA"/>
</dbReference>
<dbReference type="PANTHER" id="PTHR39430:SF1">
    <property type="entry name" value="PROTEASE"/>
    <property type="match status" value="1"/>
</dbReference>
<feature type="domain" description="CAAX prenyl protease 2/Lysostaphin resistance protein A-like" evidence="2">
    <location>
        <begin position="137"/>
        <end position="228"/>
    </location>
</feature>
<evidence type="ECO:0000313" key="3">
    <source>
        <dbReference type="EMBL" id="MBD2186363.1"/>
    </source>
</evidence>
<evidence type="ECO:0000259" key="2">
    <source>
        <dbReference type="Pfam" id="PF02517"/>
    </source>
</evidence>
<dbReference type="InterPro" id="IPR003675">
    <property type="entry name" value="Rce1/LyrA-like_dom"/>
</dbReference>
<organism evidence="3 4">
    <name type="scientific">Aerosakkonema funiforme FACHB-1375</name>
    <dbReference type="NCBI Taxonomy" id="2949571"/>
    <lineage>
        <taxon>Bacteria</taxon>
        <taxon>Bacillati</taxon>
        <taxon>Cyanobacteriota</taxon>
        <taxon>Cyanophyceae</taxon>
        <taxon>Oscillatoriophycideae</taxon>
        <taxon>Aerosakkonematales</taxon>
        <taxon>Aerosakkonemataceae</taxon>
        <taxon>Aerosakkonema</taxon>
    </lineage>
</organism>
<accession>A0A926VNB3</accession>
<feature type="transmembrane region" description="Helical" evidence="1">
    <location>
        <begin position="258"/>
        <end position="276"/>
    </location>
</feature>
<feature type="transmembrane region" description="Helical" evidence="1">
    <location>
        <begin position="170"/>
        <end position="188"/>
    </location>
</feature>
<keyword evidence="1" id="KW-0812">Transmembrane</keyword>
<keyword evidence="3" id="KW-0482">Metalloprotease</keyword>